<dbReference type="STRING" id="946078.GA0070622_0271"/>
<keyword evidence="2" id="KW-1185">Reference proteome</keyword>
<organism evidence="1 2">
    <name type="scientific">Micromonospora sediminicola</name>
    <dbReference type="NCBI Taxonomy" id="946078"/>
    <lineage>
        <taxon>Bacteria</taxon>
        <taxon>Bacillati</taxon>
        <taxon>Actinomycetota</taxon>
        <taxon>Actinomycetes</taxon>
        <taxon>Micromonosporales</taxon>
        <taxon>Micromonosporaceae</taxon>
        <taxon>Micromonospora</taxon>
    </lineage>
</organism>
<reference evidence="2" key="1">
    <citation type="submission" date="2016-06" db="EMBL/GenBank/DDBJ databases">
        <authorList>
            <person name="Varghese N."/>
            <person name="Submissions Spin"/>
        </authorList>
    </citation>
    <scope>NUCLEOTIDE SEQUENCE [LARGE SCALE GENOMIC DNA]</scope>
    <source>
        <strain evidence="2">DSM 45794</strain>
    </source>
</reference>
<dbReference type="RefSeq" id="WP_091565735.1">
    <property type="nucleotide sequence ID" value="NZ_FLRH01000003.1"/>
</dbReference>
<dbReference type="OrthoDB" id="5196941at2"/>
<dbReference type="EMBL" id="FLRH01000003">
    <property type="protein sequence ID" value="SBT63322.1"/>
    <property type="molecule type" value="Genomic_DNA"/>
</dbReference>
<evidence type="ECO:0000313" key="1">
    <source>
        <dbReference type="EMBL" id="SBT63322.1"/>
    </source>
</evidence>
<protein>
    <submittedName>
        <fullName evidence="1">Uncharacterized protein</fullName>
    </submittedName>
</protein>
<dbReference type="AlphaFoldDB" id="A0A1A9B328"/>
<gene>
    <name evidence="1" type="ORF">GA0070622_0271</name>
</gene>
<evidence type="ECO:0000313" key="2">
    <source>
        <dbReference type="Proteomes" id="UP000199558"/>
    </source>
</evidence>
<proteinExistence type="predicted"/>
<dbReference type="Proteomes" id="UP000199558">
    <property type="component" value="Unassembled WGS sequence"/>
</dbReference>
<accession>A0A1A9B328</accession>
<sequence length="81" mass="9272">MDRYELRTALLAAGVSPDAFQLADAHEYQPVPPDFWFLRPGDGGWEIGPYERGRYRLWRRYASEAEAADALFHILAEHPAP</sequence>
<name>A0A1A9B328_9ACTN</name>